<organism evidence="1">
    <name type="scientific">Solanum lycopersicum</name>
    <name type="common">Tomato</name>
    <name type="synonym">Lycopersicon esculentum</name>
    <dbReference type="NCBI Taxonomy" id="4081"/>
    <lineage>
        <taxon>Eukaryota</taxon>
        <taxon>Viridiplantae</taxon>
        <taxon>Streptophyta</taxon>
        <taxon>Embryophyta</taxon>
        <taxon>Tracheophyta</taxon>
        <taxon>Spermatophyta</taxon>
        <taxon>Magnoliopsida</taxon>
        <taxon>eudicotyledons</taxon>
        <taxon>Gunneridae</taxon>
        <taxon>Pentapetalae</taxon>
        <taxon>asterids</taxon>
        <taxon>lamiids</taxon>
        <taxon>Solanales</taxon>
        <taxon>Solanaceae</taxon>
        <taxon>Solanoideae</taxon>
        <taxon>Solaneae</taxon>
        <taxon>Solanum</taxon>
        <taxon>Solanum subgen. Lycopersicon</taxon>
    </lineage>
</organism>
<protein>
    <submittedName>
        <fullName evidence="1">Uncharacterized protein</fullName>
    </submittedName>
</protein>
<sequence length="94" mass="10772">MDNLMLLGLKQAPQIVFLHNDRGCQNRHTQKSQAPKNQAISSNCPLGQTKPYSLSEIYQDCHAYQLQQRTVFDSSDQAHRYGFHTPLAVLLPYR</sequence>
<dbReference type="EnsemblPlants" id="Solyc06g072865.1.1">
    <property type="protein sequence ID" value="Solyc06g072865.1.1"/>
    <property type="gene ID" value="Solyc06g072865.1"/>
</dbReference>
<keyword evidence="2" id="KW-1185">Reference proteome</keyword>
<name>A0A3Q7H2D5_SOLLC</name>
<reference evidence="1" key="1">
    <citation type="journal article" date="2012" name="Nature">
        <title>The tomato genome sequence provides insights into fleshy fruit evolution.</title>
        <authorList>
            <consortium name="Tomato Genome Consortium"/>
        </authorList>
    </citation>
    <scope>NUCLEOTIDE SEQUENCE [LARGE SCALE GENOMIC DNA]</scope>
    <source>
        <strain evidence="1">cv. Heinz 1706</strain>
    </source>
</reference>
<dbReference type="AlphaFoldDB" id="A0A3Q7H2D5"/>
<accession>A0A3Q7H2D5</accession>
<dbReference type="Gramene" id="Solyc06g072865.1.1">
    <property type="protein sequence ID" value="Solyc06g072865.1.1"/>
    <property type="gene ID" value="Solyc06g072865.1"/>
</dbReference>
<reference evidence="1" key="2">
    <citation type="submission" date="2019-01" db="UniProtKB">
        <authorList>
            <consortium name="EnsemblPlants"/>
        </authorList>
    </citation>
    <scope>IDENTIFICATION</scope>
    <source>
        <strain evidence="1">cv. Heinz 1706</strain>
    </source>
</reference>
<proteinExistence type="predicted"/>
<dbReference type="Proteomes" id="UP000004994">
    <property type="component" value="Chromosome 6"/>
</dbReference>
<dbReference type="InParanoid" id="A0A3Q7H2D5"/>
<evidence type="ECO:0000313" key="2">
    <source>
        <dbReference type="Proteomes" id="UP000004994"/>
    </source>
</evidence>
<evidence type="ECO:0000313" key="1">
    <source>
        <dbReference type="EnsemblPlants" id="Solyc06g072865.1.1"/>
    </source>
</evidence>